<evidence type="ECO:0000256" key="1">
    <source>
        <dbReference type="ARBA" id="ARBA00023125"/>
    </source>
</evidence>
<dbReference type="Proteomes" id="UP000184301">
    <property type="component" value="Unassembled WGS sequence"/>
</dbReference>
<gene>
    <name evidence="3" type="ORF">SAMN02745243_03135</name>
</gene>
<dbReference type="RefSeq" id="WP_073112152.1">
    <property type="nucleotide sequence ID" value="NZ_FQZY01000055.1"/>
</dbReference>
<dbReference type="OrthoDB" id="9805605at2"/>
<dbReference type="InterPro" id="IPR001387">
    <property type="entry name" value="Cro/C1-type_HTH"/>
</dbReference>
<dbReference type="PROSITE" id="PS50943">
    <property type="entry name" value="HTH_CROC1"/>
    <property type="match status" value="1"/>
</dbReference>
<organism evidence="3 4">
    <name type="scientific">Hespellia stercorisuis DSM 15480</name>
    <dbReference type="NCBI Taxonomy" id="1121950"/>
    <lineage>
        <taxon>Bacteria</taxon>
        <taxon>Bacillati</taxon>
        <taxon>Bacillota</taxon>
        <taxon>Clostridia</taxon>
        <taxon>Lachnospirales</taxon>
        <taxon>Lachnospiraceae</taxon>
        <taxon>Hespellia</taxon>
    </lineage>
</organism>
<dbReference type="GO" id="GO:0003700">
    <property type="term" value="F:DNA-binding transcription factor activity"/>
    <property type="evidence" value="ECO:0007669"/>
    <property type="project" value="TreeGrafter"/>
</dbReference>
<reference evidence="3 4" key="1">
    <citation type="submission" date="2016-11" db="EMBL/GenBank/DDBJ databases">
        <authorList>
            <person name="Jaros S."/>
            <person name="Januszkiewicz K."/>
            <person name="Wedrychowicz H."/>
        </authorList>
    </citation>
    <scope>NUCLEOTIDE SEQUENCE [LARGE SCALE GENOMIC DNA]</scope>
    <source>
        <strain evidence="3 4">DSM 15480</strain>
    </source>
</reference>
<sequence length="111" mass="12428">MNYYEIGQRIRKYRKAYNLSQEQLADKVGISATHMSHIETGNTKLSLAVLVKIAEALSVQTDALIYDAPQVNRTAMTDEISDILSSCKPEELKIVTDVIKSLKISLDKNND</sequence>
<dbReference type="Pfam" id="PF01381">
    <property type="entry name" value="HTH_3"/>
    <property type="match status" value="1"/>
</dbReference>
<dbReference type="PANTHER" id="PTHR46797:SF1">
    <property type="entry name" value="METHYLPHOSPHONATE SYNTHASE"/>
    <property type="match status" value="1"/>
</dbReference>
<dbReference type="SUPFAM" id="SSF47413">
    <property type="entry name" value="lambda repressor-like DNA-binding domains"/>
    <property type="match status" value="1"/>
</dbReference>
<dbReference type="InterPro" id="IPR010982">
    <property type="entry name" value="Lambda_DNA-bd_dom_sf"/>
</dbReference>
<dbReference type="CDD" id="cd00093">
    <property type="entry name" value="HTH_XRE"/>
    <property type="match status" value="1"/>
</dbReference>
<dbReference type="InterPro" id="IPR050807">
    <property type="entry name" value="TransReg_Diox_bact_type"/>
</dbReference>
<proteinExistence type="predicted"/>
<feature type="domain" description="HTH cro/C1-type" evidence="2">
    <location>
        <begin position="10"/>
        <end position="64"/>
    </location>
</feature>
<evidence type="ECO:0000259" key="2">
    <source>
        <dbReference type="PROSITE" id="PS50943"/>
    </source>
</evidence>
<dbReference type="SMART" id="SM00530">
    <property type="entry name" value="HTH_XRE"/>
    <property type="match status" value="1"/>
</dbReference>
<protein>
    <submittedName>
        <fullName evidence="3">DNA-binding transcriptional regulator, XRE-family HTH domain</fullName>
    </submittedName>
</protein>
<dbReference type="AlphaFoldDB" id="A0A1M6T5L5"/>
<dbReference type="GO" id="GO:0003677">
    <property type="term" value="F:DNA binding"/>
    <property type="evidence" value="ECO:0007669"/>
    <property type="project" value="UniProtKB-KW"/>
</dbReference>
<dbReference type="EMBL" id="FQZY01000055">
    <property type="protein sequence ID" value="SHK52189.1"/>
    <property type="molecule type" value="Genomic_DNA"/>
</dbReference>
<dbReference type="PANTHER" id="PTHR46797">
    <property type="entry name" value="HTH-TYPE TRANSCRIPTIONAL REGULATOR"/>
    <property type="match status" value="1"/>
</dbReference>
<dbReference type="GO" id="GO:0005829">
    <property type="term" value="C:cytosol"/>
    <property type="evidence" value="ECO:0007669"/>
    <property type="project" value="TreeGrafter"/>
</dbReference>
<keyword evidence="4" id="KW-1185">Reference proteome</keyword>
<evidence type="ECO:0000313" key="4">
    <source>
        <dbReference type="Proteomes" id="UP000184301"/>
    </source>
</evidence>
<accession>A0A1M6T5L5</accession>
<evidence type="ECO:0000313" key="3">
    <source>
        <dbReference type="EMBL" id="SHK52189.1"/>
    </source>
</evidence>
<dbReference type="Gene3D" id="1.10.260.40">
    <property type="entry name" value="lambda repressor-like DNA-binding domains"/>
    <property type="match status" value="1"/>
</dbReference>
<name>A0A1M6T5L5_9FIRM</name>
<keyword evidence="1 3" id="KW-0238">DNA-binding</keyword>
<dbReference type="STRING" id="1121950.SAMN02745243_03135"/>